<evidence type="ECO:0000259" key="2">
    <source>
        <dbReference type="Pfam" id="PF01965"/>
    </source>
</evidence>
<dbReference type="InterPro" id="IPR006286">
    <property type="entry name" value="C56_PfpI-like"/>
</dbReference>
<evidence type="ECO:0000256" key="1">
    <source>
        <dbReference type="ARBA" id="ARBA00008542"/>
    </source>
</evidence>
<name>A0A3M2L1K4_9NOCA</name>
<dbReference type="PROSITE" id="PS51276">
    <property type="entry name" value="PEPTIDASE_C56_PFPI"/>
    <property type="match status" value="1"/>
</dbReference>
<feature type="domain" description="DJ-1/PfpI" evidence="2">
    <location>
        <begin position="9"/>
        <end position="179"/>
    </location>
</feature>
<dbReference type="CDD" id="cd03134">
    <property type="entry name" value="GATase1_PfpI_like"/>
    <property type="match status" value="1"/>
</dbReference>
<dbReference type="NCBIfam" id="TIGR01382">
    <property type="entry name" value="PfpI"/>
    <property type="match status" value="1"/>
</dbReference>
<dbReference type="InterPro" id="IPR029062">
    <property type="entry name" value="Class_I_gatase-like"/>
</dbReference>
<evidence type="ECO:0000313" key="4">
    <source>
        <dbReference type="Proteomes" id="UP000279275"/>
    </source>
</evidence>
<dbReference type="Gene3D" id="3.40.50.880">
    <property type="match status" value="1"/>
</dbReference>
<evidence type="ECO:0000313" key="3">
    <source>
        <dbReference type="EMBL" id="RMI31264.1"/>
    </source>
</evidence>
<protein>
    <submittedName>
        <fullName evidence="3">Type 1 glutamine amidotransferase</fullName>
    </submittedName>
</protein>
<sequence>MTAQIEGARVLIITSNTGVEHDELTVPRDRLRELGAVVTHAAIENEPVHTFRHDLQPDETVEPDGTIAAVDPADPDLLVVPGGTVNADQLRVHEPARELVRALSAAGTPVAAICHGPWLLVDAEVLPGTTVTSYPSLRADLENAGASWVDEPVVRCEQDTWHLITSRRPGDIPDFVEAIAGLLPAHRA</sequence>
<dbReference type="OrthoDB" id="9792284at2"/>
<dbReference type="GO" id="GO:0016740">
    <property type="term" value="F:transferase activity"/>
    <property type="evidence" value="ECO:0007669"/>
    <property type="project" value="UniProtKB-KW"/>
</dbReference>
<organism evidence="3 4">
    <name type="scientific">Nocardia stercoris</name>
    <dbReference type="NCBI Taxonomy" id="2483361"/>
    <lineage>
        <taxon>Bacteria</taxon>
        <taxon>Bacillati</taxon>
        <taxon>Actinomycetota</taxon>
        <taxon>Actinomycetes</taxon>
        <taxon>Mycobacteriales</taxon>
        <taxon>Nocardiaceae</taxon>
        <taxon>Nocardia</taxon>
    </lineage>
</organism>
<comment type="caution">
    <text evidence="3">The sequence shown here is derived from an EMBL/GenBank/DDBJ whole genome shotgun (WGS) entry which is preliminary data.</text>
</comment>
<dbReference type="Pfam" id="PF01965">
    <property type="entry name" value="DJ-1_PfpI"/>
    <property type="match status" value="1"/>
</dbReference>
<dbReference type="PANTHER" id="PTHR42733">
    <property type="entry name" value="DJ-1 PROTEIN"/>
    <property type="match status" value="1"/>
</dbReference>
<reference evidence="3 4" key="1">
    <citation type="submission" date="2018-10" db="EMBL/GenBank/DDBJ databases">
        <title>Isolation from cow dung.</title>
        <authorList>
            <person name="Ling L."/>
        </authorList>
    </citation>
    <scope>NUCLEOTIDE SEQUENCE [LARGE SCALE GENOMIC DNA]</scope>
    <source>
        <strain evidence="3 4">NEAU-LL90</strain>
    </source>
</reference>
<comment type="similarity">
    <text evidence="1">Belongs to the peptidase C56 family.</text>
</comment>
<keyword evidence="4" id="KW-1185">Reference proteome</keyword>
<proteinExistence type="inferred from homology"/>
<keyword evidence="3" id="KW-0808">Transferase</keyword>
<keyword evidence="3" id="KW-0315">Glutamine amidotransferase</keyword>
<accession>A0A3M2L1K4</accession>
<gene>
    <name evidence="3" type="ORF">EBN03_17995</name>
</gene>
<dbReference type="PANTHER" id="PTHR42733:SF12">
    <property type="entry name" value="PROTEINASE"/>
    <property type="match status" value="1"/>
</dbReference>
<dbReference type="EMBL" id="RFFH01000007">
    <property type="protein sequence ID" value="RMI31264.1"/>
    <property type="molecule type" value="Genomic_DNA"/>
</dbReference>
<dbReference type="Proteomes" id="UP000279275">
    <property type="component" value="Unassembled WGS sequence"/>
</dbReference>
<dbReference type="RefSeq" id="WP_122189214.1">
    <property type="nucleotide sequence ID" value="NZ_RFFH01000007.1"/>
</dbReference>
<dbReference type="InterPro" id="IPR002818">
    <property type="entry name" value="DJ-1/PfpI"/>
</dbReference>
<dbReference type="AlphaFoldDB" id="A0A3M2L1K4"/>
<dbReference type="SUPFAM" id="SSF52317">
    <property type="entry name" value="Class I glutamine amidotransferase-like"/>
    <property type="match status" value="1"/>
</dbReference>